<organism evidence="1 2">
    <name type="scientific">Bremerella alba</name>
    <dbReference type="NCBI Taxonomy" id="980252"/>
    <lineage>
        <taxon>Bacteria</taxon>
        <taxon>Pseudomonadati</taxon>
        <taxon>Planctomycetota</taxon>
        <taxon>Planctomycetia</taxon>
        <taxon>Pirellulales</taxon>
        <taxon>Pirellulaceae</taxon>
        <taxon>Bremerella</taxon>
    </lineage>
</organism>
<evidence type="ECO:0000313" key="1">
    <source>
        <dbReference type="EMBL" id="MBA2117249.1"/>
    </source>
</evidence>
<name>A0A7V8V9K7_9BACT</name>
<dbReference type="AlphaFoldDB" id="A0A7V8V9K7"/>
<reference evidence="1 2" key="1">
    <citation type="submission" date="2020-05" db="EMBL/GenBank/DDBJ databases">
        <title>Bremerella alba sp. nov., a novel planctomycete isolated from the surface of the macroalga Fucus spiralis.</title>
        <authorList>
            <person name="Godinho O."/>
            <person name="Botelho R."/>
            <person name="Albuquerque L."/>
            <person name="Wiegand S."/>
            <person name="Da Costa M.S."/>
            <person name="Lobo-Da-Cunha A."/>
            <person name="Jogler C."/>
            <person name="Lage O.M."/>
        </authorList>
    </citation>
    <scope>NUCLEOTIDE SEQUENCE [LARGE SCALE GENOMIC DNA]</scope>
    <source>
        <strain evidence="1 2">FF15</strain>
    </source>
</reference>
<dbReference type="RefSeq" id="WP_207398627.1">
    <property type="nucleotide sequence ID" value="NZ_JABRWO010000013.1"/>
</dbReference>
<dbReference type="EMBL" id="JABRWO010000013">
    <property type="protein sequence ID" value="MBA2117249.1"/>
    <property type="molecule type" value="Genomic_DNA"/>
</dbReference>
<keyword evidence="2" id="KW-1185">Reference proteome</keyword>
<protein>
    <submittedName>
        <fullName evidence="1">Uncharacterized protein</fullName>
    </submittedName>
</protein>
<sequence length="152" mass="17240">MPRNRIILKLLAPTLLLVVAIGQMVAVNNWQLNPWKGGGFGMFAEIEKRTIKHWAYTSDDVFHTALIPELEREYVNASTLPSKKNLLTVAHRFNEIIKQEDAKYQSVALVIGNLAYDSQACEIHVEPFEIEEGTTFLILSRDGEEIQDSLNE</sequence>
<accession>A0A7V8V9K7</accession>
<dbReference type="Proteomes" id="UP000551616">
    <property type="component" value="Unassembled WGS sequence"/>
</dbReference>
<evidence type="ECO:0000313" key="2">
    <source>
        <dbReference type="Proteomes" id="UP000551616"/>
    </source>
</evidence>
<gene>
    <name evidence="1" type="ORF">HOV93_44450</name>
</gene>
<proteinExistence type="predicted"/>
<comment type="caution">
    <text evidence="1">The sequence shown here is derived from an EMBL/GenBank/DDBJ whole genome shotgun (WGS) entry which is preliminary data.</text>
</comment>